<keyword evidence="3" id="KW-1185">Reference proteome</keyword>
<dbReference type="PANTHER" id="PTHR24407:SF14">
    <property type="entry name" value="SIR2-LIKE DOMAIN-CONTAINING PROTEIN"/>
    <property type="match status" value="1"/>
</dbReference>
<dbReference type="InterPro" id="IPR027417">
    <property type="entry name" value="P-loop_NTPase"/>
</dbReference>
<dbReference type="Gene3D" id="3.40.50.300">
    <property type="entry name" value="P-loop containing nucleotide triphosphate hydrolases"/>
    <property type="match status" value="1"/>
</dbReference>
<dbReference type="EnsemblMetazoa" id="XM_030988903">
    <property type="protein sequence ID" value="XP_030844763"/>
    <property type="gene ID" value="LOC105441133"/>
</dbReference>
<dbReference type="Proteomes" id="UP000007110">
    <property type="component" value="Unassembled WGS sequence"/>
</dbReference>
<dbReference type="InParanoid" id="A0A7M7P2B5"/>
<evidence type="ECO:0000313" key="2">
    <source>
        <dbReference type="EnsemblMetazoa" id="XP_030844763"/>
    </source>
</evidence>
<organism evidence="2 3">
    <name type="scientific">Strongylocentrotus purpuratus</name>
    <name type="common">Purple sea urchin</name>
    <dbReference type="NCBI Taxonomy" id="7668"/>
    <lineage>
        <taxon>Eukaryota</taxon>
        <taxon>Metazoa</taxon>
        <taxon>Echinodermata</taxon>
        <taxon>Eleutherozoa</taxon>
        <taxon>Echinozoa</taxon>
        <taxon>Echinoidea</taxon>
        <taxon>Euechinoidea</taxon>
        <taxon>Echinacea</taxon>
        <taxon>Camarodonta</taxon>
        <taxon>Echinidea</taxon>
        <taxon>Strongylocentrotidae</taxon>
        <taxon>Strongylocentrotus</taxon>
    </lineage>
</organism>
<feature type="domain" description="NACHT" evidence="1">
    <location>
        <begin position="428"/>
        <end position="550"/>
    </location>
</feature>
<protein>
    <recommendedName>
        <fullName evidence="1">NACHT domain-containing protein</fullName>
    </recommendedName>
</protein>
<dbReference type="GeneID" id="105441133"/>
<dbReference type="RefSeq" id="XP_030844763.1">
    <property type="nucleotide sequence ID" value="XM_030988903.1"/>
</dbReference>
<reference evidence="2" key="2">
    <citation type="submission" date="2021-01" db="UniProtKB">
        <authorList>
            <consortium name="EnsemblMetazoa"/>
        </authorList>
    </citation>
    <scope>IDENTIFICATION</scope>
</reference>
<proteinExistence type="predicted"/>
<dbReference type="AlphaFoldDB" id="A0A7M7P2B5"/>
<dbReference type="SUPFAM" id="SSF52540">
    <property type="entry name" value="P-loop containing nucleoside triphosphate hydrolases"/>
    <property type="match status" value="1"/>
</dbReference>
<sequence>MSDLSIAPRHSLSDTSLRELLTSSYPSTKDIRTPTDDLNADLIITTSYTNDHETQADGFMRELSSLGSGTTVYQPFAPSCDDFLVKLLKPTVSISIDLPSIDLCWHEHDRQNEPFCKEGGKIPRFVGKEQYPQPDTFTKKATDDELLKEHQTSSGSCKKPQAESSILMAVKRSPVVPFVSRKYCITEIYEEKQMGESASSCHGPSLKSKTDLISGQIPPLSELLLLKSGDVELNPGPREAAGWSLELERELLSLVKDVSPEHYYDLCNALDVSYAQSKVILTKNLLDVSNSLFEVICSWGVNQRNGTNYKRLLAEKLKSVHLDALGTKLVEGGYSTQDTPTQYPTLDTSQPNMTEAQVLQCGEELKTFYREKMCKIKPDPLDFNIIVEFQQIYTNLTLLRKEMGTKRTEMPLDYTDLLTTQINGAPPKRLLVEGEGGVGKTTFCSKIAWDWVNGSPEFQCFSWVLVIPLRNVVKGQTIGDIMKNYLSDNNVVNPKQINNYILSQPTKVLIVLDGLDEYDGDLSAKERSDISQILRFEKFKQCTVLVTTRPWRANKIKSNKGLSRSYAFIAIKGFSAKNVSTYISKYFVKDKTAGSELGRFIEVNDVIKENMAPFPIYVAMLCILWENCDSEKREKYAD</sequence>
<evidence type="ECO:0000259" key="1">
    <source>
        <dbReference type="PROSITE" id="PS50837"/>
    </source>
</evidence>
<dbReference type="KEGG" id="spu:105441133"/>
<accession>A0A7M7P2B5</accession>
<name>A0A7M7P2B5_STRPU</name>
<reference evidence="3" key="1">
    <citation type="submission" date="2015-02" db="EMBL/GenBank/DDBJ databases">
        <title>Genome sequencing for Strongylocentrotus purpuratus.</title>
        <authorList>
            <person name="Murali S."/>
            <person name="Liu Y."/>
            <person name="Vee V."/>
            <person name="English A."/>
            <person name="Wang M."/>
            <person name="Skinner E."/>
            <person name="Han Y."/>
            <person name="Muzny D.M."/>
            <person name="Worley K.C."/>
            <person name="Gibbs R.A."/>
        </authorList>
    </citation>
    <scope>NUCLEOTIDE SEQUENCE</scope>
</reference>
<dbReference type="OrthoDB" id="120976at2759"/>
<dbReference type="Pfam" id="PF05729">
    <property type="entry name" value="NACHT"/>
    <property type="match status" value="1"/>
</dbReference>
<dbReference type="PROSITE" id="PS50837">
    <property type="entry name" value="NACHT"/>
    <property type="match status" value="1"/>
</dbReference>
<dbReference type="PANTHER" id="PTHR24407">
    <property type="entry name" value="PROTEIN KINASE DOMAIN-CONTAINING PROTEIN"/>
    <property type="match status" value="1"/>
</dbReference>
<evidence type="ECO:0000313" key="3">
    <source>
        <dbReference type="Proteomes" id="UP000007110"/>
    </source>
</evidence>
<dbReference type="InterPro" id="IPR007111">
    <property type="entry name" value="NACHT_NTPase"/>
</dbReference>